<dbReference type="AlphaFoldDB" id="A0A4V4LY00"/>
<feature type="compositionally biased region" description="Pro residues" evidence="1">
    <location>
        <begin position="103"/>
        <end position="116"/>
    </location>
</feature>
<organism evidence="2 3">
    <name type="scientific">Wallemia ichthyophaga</name>
    <dbReference type="NCBI Taxonomy" id="245174"/>
    <lineage>
        <taxon>Eukaryota</taxon>
        <taxon>Fungi</taxon>
        <taxon>Dikarya</taxon>
        <taxon>Basidiomycota</taxon>
        <taxon>Wallemiomycotina</taxon>
        <taxon>Wallemiomycetes</taxon>
        <taxon>Wallemiales</taxon>
        <taxon>Wallemiaceae</taxon>
        <taxon>Wallemia</taxon>
    </lineage>
</organism>
<feature type="region of interest" description="Disordered" evidence="1">
    <location>
        <begin position="369"/>
        <end position="426"/>
    </location>
</feature>
<gene>
    <name evidence="2" type="ORF">E3P90_03818</name>
</gene>
<dbReference type="Proteomes" id="UP000306954">
    <property type="component" value="Unassembled WGS sequence"/>
</dbReference>
<protein>
    <submittedName>
        <fullName evidence="2">Uncharacterized protein</fullName>
    </submittedName>
</protein>
<feature type="compositionally biased region" description="Basic and acidic residues" evidence="1">
    <location>
        <begin position="126"/>
        <end position="137"/>
    </location>
</feature>
<dbReference type="EMBL" id="SPOF01000068">
    <property type="protein sequence ID" value="TIB08034.1"/>
    <property type="molecule type" value="Genomic_DNA"/>
</dbReference>
<name>A0A4V4LY00_WALIC</name>
<comment type="caution">
    <text evidence="2">The sequence shown here is derived from an EMBL/GenBank/DDBJ whole genome shotgun (WGS) entry which is preliminary data.</text>
</comment>
<feature type="compositionally biased region" description="Low complexity" evidence="1">
    <location>
        <begin position="175"/>
        <end position="186"/>
    </location>
</feature>
<feature type="compositionally biased region" description="Basic and acidic residues" evidence="1">
    <location>
        <begin position="540"/>
        <end position="550"/>
    </location>
</feature>
<feature type="compositionally biased region" description="Pro residues" evidence="1">
    <location>
        <begin position="394"/>
        <end position="405"/>
    </location>
</feature>
<evidence type="ECO:0000256" key="1">
    <source>
        <dbReference type="SAM" id="MobiDB-lite"/>
    </source>
</evidence>
<feature type="compositionally biased region" description="Pro residues" evidence="1">
    <location>
        <begin position="295"/>
        <end position="313"/>
    </location>
</feature>
<sequence>MNLEDIRLKSITPPPGDKVSQWHVASFGFDRREAPLPPIPPSPSESRTPNPTFVLHPASESVNQHSRHVFLPSAPATATENTQPLPQHSSPLQFQDTHQDTNPIPPENNPQEPPLESPDASSMGTERPESALERAKDLDDDDDDHVDYTGHHHDQHHNQTIDNHTDTQKPHSDDIPLIPSSPSTSTNKLQRNFTINDNDLKQLLSAATDQRQDKTVRDALKRAARERIDVISQIEHQRQQEAAKAEEENIPPWALSIYELLHQTHHKLETLNIRSPEASRVGSPVAVAAAATAPAPVPSPAPSQSPSPSPNPAPLSMEAIHAQSHPQSFPGEYIPHSTPPILTSHPMQHSNHPIILPVGEYEPHSAPYPEPYPIMSPSSHTKSKKAPSTVALPPSAPVERPPTEPALPAASPPGDNHNENPQYAPETRPLHNQFEYIQHPTHYEIPDAPTPKPSHAQTPIREFVLEPSPPMPVAPQTTPALDYSSYKEESSLAMDESVTPNKVPIPDSSVAESVHHIHHLPQVDGHFDSGTLEHVLEHSHAHDHDHEHVHSHSRTPTHLHTHPHTPTHIPANHPWENISDRLAAWADLWSAHATPNQLELAKESTHLTRYVSMIACDIFCTQVYKRWVRTISARYPPVQIDKLFLPPSFTEVLNSAVGGDAYAHTAPTFRSFWNDLGFTGTPKQLLTLALYRTDRYHFQVLRFDLEAGVLTHYDPFDAPALLDPRPRLWWTGLREVFPDAHIPPDHKLTERVVAINRPKPTERSDSPLAALASWRHMLVNKKPNKETDLLAVRSLIAAEIEGVQKVTDRRNRQKTKKILQTHN</sequence>
<feature type="region of interest" description="Disordered" evidence="1">
    <location>
        <begin position="540"/>
        <end position="563"/>
    </location>
</feature>
<feature type="compositionally biased region" description="Basic residues" evidence="1">
    <location>
        <begin position="551"/>
        <end position="563"/>
    </location>
</feature>
<evidence type="ECO:0000313" key="2">
    <source>
        <dbReference type="EMBL" id="TIB08034.1"/>
    </source>
</evidence>
<accession>A0A4V4LY00</accession>
<feature type="compositionally biased region" description="Polar residues" evidence="1">
    <location>
        <begin position="76"/>
        <end position="96"/>
    </location>
</feature>
<reference evidence="2 3" key="1">
    <citation type="submission" date="2019-03" db="EMBL/GenBank/DDBJ databases">
        <title>Sequencing 23 genomes of Wallemia ichthyophaga.</title>
        <authorList>
            <person name="Gostincar C."/>
        </authorList>
    </citation>
    <scope>NUCLEOTIDE SEQUENCE [LARGE SCALE GENOMIC DNA]</scope>
    <source>
        <strain evidence="2 3">EXF-8621</strain>
    </source>
</reference>
<feature type="region of interest" description="Disordered" evidence="1">
    <location>
        <begin position="292"/>
        <end position="353"/>
    </location>
</feature>
<proteinExistence type="predicted"/>
<feature type="region of interest" description="Disordered" evidence="1">
    <location>
        <begin position="1"/>
        <end position="187"/>
    </location>
</feature>
<evidence type="ECO:0000313" key="3">
    <source>
        <dbReference type="Proteomes" id="UP000306954"/>
    </source>
</evidence>
<feature type="compositionally biased region" description="Basic and acidic residues" evidence="1">
    <location>
        <begin position="146"/>
        <end position="174"/>
    </location>
</feature>